<evidence type="ECO:0000256" key="3">
    <source>
        <dbReference type="ARBA" id="ARBA00022452"/>
    </source>
</evidence>
<comment type="subcellular location">
    <subcellularLocation>
        <location evidence="1">Cell outer membrane</location>
        <topology evidence="1">Multi-pass membrane protein</topology>
    </subcellularLocation>
</comment>
<reference evidence="9 10" key="1">
    <citation type="journal article" date="2020" name="Microorganisms">
        <title>Reliable Identification of Environmental Pseudomonas Isolates Using the rpoD Gene.</title>
        <authorList>
            <consortium name="The Broad Institute Genome Sequencing Platform"/>
            <person name="Girard L."/>
            <person name="Lood C."/>
            <person name="Rokni-Zadeh H."/>
            <person name="van Noort V."/>
            <person name="Lavigne R."/>
            <person name="De Mot R."/>
        </authorList>
    </citation>
    <scope>NUCLEOTIDE SEQUENCE [LARGE SCALE GENOMIC DNA]</scope>
    <source>
        <strain evidence="9 10">RW8P3</strain>
    </source>
</reference>
<dbReference type="GO" id="GO:0015483">
    <property type="term" value="F:long-chain fatty acid transporting porin activity"/>
    <property type="evidence" value="ECO:0007669"/>
    <property type="project" value="TreeGrafter"/>
</dbReference>
<protein>
    <submittedName>
        <fullName evidence="9">Outer membrane protein transport protein</fullName>
    </submittedName>
</protein>
<name>A0A9E6PGV5_9PSED</name>
<dbReference type="PANTHER" id="PTHR35093">
    <property type="entry name" value="OUTER MEMBRANE PROTEIN NMB0088-RELATED"/>
    <property type="match status" value="1"/>
</dbReference>
<dbReference type="Proteomes" id="UP000634530">
    <property type="component" value="Chromosome"/>
</dbReference>
<evidence type="ECO:0000313" key="9">
    <source>
        <dbReference type="EMBL" id="QXI26238.1"/>
    </source>
</evidence>
<evidence type="ECO:0000256" key="4">
    <source>
        <dbReference type="ARBA" id="ARBA00022692"/>
    </source>
</evidence>
<evidence type="ECO:0000256" key="2">
    <source>
        <dbReference type="ARBA" id="ARBA00008163"/>
    </source>
</evidence>
<keyword evidence="7" id="KW-0998">Cell outer membrane</keyword>
<feature type="signal peptide" evidence="8">
    <location>
        <begin position="1"/>
        <end position="24"/>
    </location>
</feature>
<dbReference type="PANTHER" id="PTHR35093:SF8">
    <property type="entry name" value="OUTER MEMBRANE PROTEIN NMB0088-RELATED"/>
    <property type="match status" value="1"/>
</dbReference>
<keyword evidence="10" id="KW-1185">Reference proteome</keyword>
<dbReference type="KEGG" id="pvw:HU752_020025"/>
<keyword evidence="3" id="KW-1134">Transmembrane beta strand</keyword>
<evidence type="ECO:0000256" key="8">
    <source>
        <dbReference type="SAM" id="SignalP"/>
    </source>
</evidence>
<dbReference type="InterPro" id="IPR005017">
    <property type="entry name" value="OMPP1/FadL/TodX"/>
</dbReference>
<organism evidence="9 10">
    <name type="scientific">Pseudomonas vanderleydeniana</name>
    <dbReference type="NCBI Taxonomy" id="2745495"/>
    <lineage>
        <taxon>Bacteria</taxon>
        <taxon>Pseudomonadati</taxon>
        <taxon>Pseudomonadota</taxon>
        <taxon>Gammaproteobacteria</taxon>
        <taxon>Pseudomonadales</taxon>
        <taxon>Pseudomonadaceae</taxon>
        <taxon>Pseudomonas</taxon>
    </lineage>
</organism>
<evidence type="ECO:0000313" key="10">
    <source>
        <dbReference type="Proteomes" id="UP000634530"/>
    </source>
</evidence>
<evidence type="ECO:0000256" key="5">
    <source>
        <dbReference type="ARBA" id="ARBA00022729"/>
    </source>
</evidence>
<dbReference type="Gene3D" id="2.40.160.60">
    <property type="entry name" value="Outer membrane protein transport protein (OMPP1/FadL/TodX)"/>
    <property type="match status" value="1"/>
</dbReference>
<reference evidence="9 10" key="2">
    <citation type="journal article" date="2021" name="Microorganisms">
        <title>The Ever-Expanding Pseudomonas Genus: Description of 43 New Species and Partition of the Pseudomonas putida Group.</title>
        <authorList>
            <person name="Girard L."/>
            <person name="Lood C."/>
            <person name="Hofte M."/>
            <person name="Vandamme P."/>
            <person name="Rokni-Zadeh H."/>
            <person name="van Noort V."/>
            <person name="Lavigne R."/>
            <person name="De Mot R."/>
        </authorList>
    </citation>
    <scope>NUCLEOTIDE SEQUENCE [LARGE SCALE GENOMIC DNA]</scope>
    <source>
        <strain evidence="9 10">RW8P3</strain>
    </source>
</reference>
<keyword evidence="6" id="KW-0472">Membrane</keyword>
<dbReference type="RefSeq" id="WP_186678883.1">
    <property type="nucleotide sequence ID" value="NZ_CP077093.1"/>
</dbReference>
<evidence type="ECO:0000256" key="1">
    <source>
        <dbReference type="ARBA" id="ARBA00004571"/>
    </source>
</evidence>
<proteinExistence type="inferred from homology"/>
<dbReference type="GO" id="GO:0009279">
    <property type="term" value="C:cell outer membrane"/>
    <property type="evidence" value="ECO:0007669"/>
    <property type="project" value="UniProtKB-SubCell"/>
</dbReference>
<keyword evidence="4" id="KW-0812">Transmembrane</keyword>
<evidence type="ECO:0000256" key="7">
    <source>
        <dbReference type="ARBA" id="ARBA00023237"/>
    </source>
</evidence>
<gene>
    <name evidence="9" type="ORF">HU752_020025</name>
</gene>
<dbReference type="AlphaFoldDB" id="A0A9E6PGV5"/>
<feature type="chain" id="PRO_5039359908" evidence="8">
    <location>
        <begin position="25"/>
        <end position="392"/>
    </location>
</feature>
<accession>A0A9E6PGV5</accession>
<keyword evidence="5 8" id="KW-0732">Signal</keyword>
<dbReference type="EMBL" id="CP077093">
    <property type="protein sequence ID" value="QXI26238.1"/>
    <property type="molecule type" value="Genomic_DNA"/>
</dbReference>
<dbReference type="Pfam" id="PF03349">
    <property type="entry name" value="Toluene_X"/>
    <property type="match status" value="1"/>
</dbReference>
<sequence length="392" mass="41484">MNNKKTMLNALATGLLCASSIDCASAMNFNIPTSASVESAQMGGASMAFPQSTAIASDNPAGMVELGNRIDGDVQLFFGSFRSSFGNEHNRDDFKVRVPVPSGGVNFMLDERTSVGMSLYSIGSGSDYSHAAIPGKGFPAVKTKITHINFAPTIAYKLTDDFSVGFSVLLGIQQLQARGLVAPQPDGSLGVSPTHGIVTTTGLGWRIGGLWKINPLLSVGASYSPKMRFSDASGYKDDLLAISGGHLDLPELAGIGLALHLTPDLTVAADYLRIEWDKVGFFNNPDGAGLNSQNVYRFGVSWNAVQSLTLRAGFKRASAAVDSDHTNANYFSPGILNNSVSAGFSYHLSPQTDLSLGYEYEIPETIRGRGASTGTNIGAHYSSVLMGIGMRF</sequence>
<dbReference type="SUPFAM" id="SSF56935">
    <property type="entry name" value="Porins"/>
    <property type="match status" value="1"/>
</dbReference>
<evidence type="ECO:0000256" key="6">
    <source>
        <dbReference type="ARBA" id="ARBA00023136"/>
    </source>
</evidence>
<comment type="similarity">
    <text evidence="2">Belongs to the OmpP1/FadL family.</text>
</comment>